<feature type="domain" description="Carrier" evidence="1">
    <location>
        <begin position="1"/>
        <end position="79"/>
    </location>
</feature>
<protein>
    <submittedName>
        <fullName evidence="2">Acyl carrier protein</fullName>
    </submittedName>
</protein>
<dbReference type="Proteomes" id="UP000318050">
    <property type="component" value="Unassembled WGS sequence"/>
</dbReference>
<evidence type="ECO:0000313" key="2">
    <source>
        <dbReference type="EMBL" id="TWB56660.1"/>
    </source>
</evidence>
<reference evidence="2 3" key="1">
    <citation type="submission" date="2019-06" db="EMBL/GenBank/DDBJ databases">
        <title>Genomic Encyclopedia of Type Strains, Phase IV (KMG-V): Genome sequencing to study the core and pangenomes of soil and plant-associated prokaryotes.</title>
        <authorList>
            <person name="Whitman W."/>
        </authorList>
    </citation>
    <scope>NUCLEOTIDE SEQUENCE [LARGE SCALE GENOMIC DNA]</scope>
    <source>
        <strain evidence="2 3">BR 11140</strain>
    </source>
</reference>
<dbReference type="OrthoDB" id="9811033at2"/>
<organism evidence="2 3">
    <name type="scientific">Nitrospirillum amazonense</name>
    <dbReference type="NCBI Taxonomy" id="28077"/>
    <lineage>
        <taxon>Bacteria</taxon>
        <taxon>Pseudomonadati</taxon>
        <taxon>Pseudomonadota</taxon>
        <taxon>Alphaproteobacteria</taxon>
        <taxon>Rhodospirillales</taxon>
        <taxon>Azospirillaceae</taxon>
        <taxon>Nitrospirillum</taxon>
    </lineage>
</organism>
<gene>
    <name evidence="2" type="ORF">FBZ92_11081</name>
</gene>
<dbReference type="InterPro" id="IPR036736">
    <property type="entry name" value="ACP-like_sf"/>
</dbReference>
<dbReference type="PROSITE" id="PS50075">
    <property type="entry name" value="CARRIER"/>
    <property type="match status" value="1"/>
</dbReference>
<evidence type="ECO:0000259" key="1">
    <source>
        <dbReference type="PROSITE" id="PS50075"/>
    </source>
</evidence>
<proteinExistence type="predicted"/>
<dbReference type="EMBL" id="VITT01000010">
    <property type="protein sequence ID" value="TWB56660.1"/>
    <property type="molecule type" value="Genomic_DNA"/>
</dbReference>
<comment type="caution">
    <text evidence="2">The sequence shown here is derived from an EMBL/GenBank/DDBJ whole genome shotgun (WGS) entry which is preliminary data.</text>
</comment>
<dbReference type="Gene3D" id="1.10.1200.10">
    <property type="entry name" value="ACP-like"/>
    <property type="match status" value="1"/>
</dbReference>
<dbReference type="InterPro" id="IPR009081">
    <property type="entry name" value="PP-bd_ACP"/>
</dbReference>
<sequence length="79" mass="8757">MTENEVLDAITPVFRDIFSDDTLTLTLQTTAKDVAGWDSFAQINILIGIEELFGVKFRSREIDKLANVGDLVGLIQSKV</sequence>
<accession>A0A560IIQ6</accession>
<name>A0A560IIQ6_9PROT</name>
<dbReference type="SUPFAM" id="SSF47336">
    <property type="entry name" value="ACP-like"/>
    <property type="match status" value="1"/>
</dbReference>
<dbReference type="Pfam" id="PF00550">
    <property type="entry name" value="PP-binding"/>
    <property type="match status" value="1"/>
</dbReference>
<evidence type="ECO:0000313" key="3">
    <source>
        <dbReference type="Proteomes" id="UP000318050"/>
    </source>
</evidence>
<dbReference type="AlphaFoldDB" id="A0A560IIQ6"/>